<evidence type="ECO:0000256" key="4">
    <source>
        <dbReference type="ARBA" id="ARBA00012285"/>
    </source>
</evidence>
<dbReference type="UniPathway" id="UPA00148"/>
<dbReference type="Proteomes" id="UP000320055">
    <property type="component" value="Unassembled WGS sequence"/>
</dbReference>
<dbReference type="Gene3D" id="3.90.1150.10">
    <property type="entry name" value="Aspartate Aminotransferase, domain 1"/>
    <property type="match status" value="1"/>
</dbReference>
<sequence>MTRPNHGGNLTWAANIAGCPTSSIIDFSASINPWGIPQTVVTAIEEDIPRLTAYPNPEYPRLRNCLAKDCNVGADYVLPGNGSAELLTWAAKDLLQQEETYLIAPAFGDYYRALRAFGAKINVLTSKLPFGDLDTLIPDRLPCNSGLLLNNPHNPTGKLWQKAEIIPYLSKFALVIIDEAFMDFLRPSQQQSLIDLVPDFPNLVILRSLTKFYSIPGLRIGYAVTYPHRIQQWQQYRDPWSVNSLAATAAITAIKDRDFQQDTWNWLATARESLFQGLKAISGLQPLPGAVNFLLVRSEISVTLLQEKLLQQYQILIRDCLSFPELGDRYFRIAVRTPQENQLLLKAIESVINK</sequence>
<dbReference type="Pfam" id="PF00155">
    <property type="entry name" value="Aminotran_1_2"/>
    <property type="match status" value="1"/>
</dbReference>
<dbReference type="RefSeq" id="WP_144874738.1">
    <property type="nucleotide sequence ID" value="NZ_LR214120.1"/>
</dbReference>
<name>A0A563VWV6_9CYAN</name>
<dbReference type="SUPFAM" id="SSF53383">
    <property type="entry name" value="PLP-dependent transferases"/>
    <property type="match status" value="1"/>
</dbReference>
<keyword evidence="6" id="KW-0663">Pyridoxal phosphate</keyword>
<dbReference type="OrthoDB" id="9813612at2"/>
<reference evidence="11 12" key="1">
    <citation type="submission" date="2019-01" db="EMBL/GenBank/DDBJ databases">
        <authorList>
            <person name="Brito A."/>
        </authorList>
    </citation>
    <scope>NUCLEOTIDE SEQUENCE [LARGE SCALE GENOMIC DNA]</scope>
    <source>
        <strain evidence="11">1</strain>
    </source>
</reference>
<dbReference type="InterPro" id="IPR015421">
    <property type="entry name" value="PyrdxlP-dep_Trfase_major"/>
</dbReference>
<evidence type="ECO:0000256" key="5">
    <source>
        <dbReference type="ARBA" id="ARBA00022573"/>
    </source>
</evidence>
<evidence type="ECO:0000313" key="12">
    <source>
        <dbReference type="Proteomes" id="UP000320055"/>
    </source>
</evidence>
<dbReference type="PANTHER" id="PTHR42885">
    <property type="entry name" value="HISTIDINOL-PHOSPHATE AMINOTRANSFERASE-RELATED"/>
    <property type="match status" value="1"/>
</dbReference>
<dbReference type="InterPro" id="IPR005860">
    <property type="entry name" value="CobD"/>
</dbReference>
<dbReference type="InterPro" id="IPR015424">
    <property type="entry name" value="PyrdxlP-dep_Trfase"/>
</dbReference>
<evidence type="ECO:0000256" key="6">
    <source>
        <dbReference type="ARBA" id="ARBA00022898"/>
    </source>
</evidence>
<dbReference type="PROSITE" id="PS00105">
    <property type="entry name" value="AA_TRANSFER_CLASS_1"/>
    <property type="match status" value="1"/>
</dbReference>
<feature type="domain" description="Aminotransferase class I/classII large" evidence="10">
    <location>
        <begin position="24"/>
        <end position="348"/>
    </location>
</feature>
<accession>A0A563VWV6</accession>
<keyword evidence="7 11" id="KW-0456">Lyase</keyword>
<keyword evidence="5" id="KW-0169">Cobalamin biosynthesis</keyword>
<proteinExistence type="predicted"/>
<evidence type="ECO:0000313" key="11">
    <source>
        <dbReference type="EMBL" id="VEP15906.1"/>
    </source>
</evidence>
<dbReference type="PANTHER" id="PTHR42885:SF1">
    <property type="entry name" value="THREONINE-PHOSPHATE DECARBOXYLASE"/>
    <property type="match status" value="1"/>
</dbReference>
<gene>
    <name evidence="11" type="ORF">H1P_3840003</name>
</gene>
<comment type="cofactor">
    <cofactor evidence="1">
        <name>pyridoxal 5'-phosphate</name>
        <dbReference type="ChEBI" id="CHEBI:597326"/>
    </cofactor>
</comment>
<dbReference type="InterPro" id="IPR004838">
    <property type="entry name" value="NHTrfase_class1_PyrdxlP-BS"/>
</dbReference>
<comment type="function">
    <text evidence="2">Decarboxylates L-threonine-O-3-phosphate to yield (R)-1-amino-2-propanol O-2-phosphate, the precursor for the linkage between the nucleotide loop and the corrin ring in cobalamin.</text>
</comment>
<evidence type="ECO:0000256" key="8">
    <source>
        <dbReference type="ARBA" id="ARBA00029996"/>
    </source>
</evidence>
<comment type="pathway">
    <text evidence="3">Cofactor biosynthesis; adenosylcobalamin biosynthesis.</text>
</comment>
<dbReference type="CDD" id="cd00609">
    <property type="entry name" value="AAT_like"/>
    <property type="match status" value="1"/>
</dbReference>
<evidence type="ECO:0000256" key="3">
    <source>
        <dbReference type="ARBA" id="ARBA00004953"/>
    </source>
</evidence>
<dbReference type="GO" id="GO:0030170">
    <property type="term" value="F:pyridoxal phosphate binding"/>
    <property type="evidence" value="ECO:0007669"/>
    <property type="project" value="InterPro"/>
</dbReference>
<evidence type="ECO:0000259" key="10">
    <source>
        <dbReference type="Pfam" id="PF00155"/>
    </source>
</evidence>
<evidence type="ECO:0000256" key="7">
    <source>
        <dbReference type="ARBA" id="ARBA00023239"/>
    </source>
</evidence>
<keyword evidence="12" id="KW-1185">Reference proteome</keyword>
<organism evidence="11 12">
    <name type="scientific">Hyella patelloides LEGE 07179</name>
    <dbReference type="NCBI Taxonomy" id="945734"/>
    <lineage>
        <taxon>Bacteria</taxon>
        <taxon>Bacillati</taxon>
        <taxon>Cyanobacteriota</taxon>
        <taxon>Cyanophyceae</taxon>
        <taxon>Pleurocapsales</taxon>
        <taxon>Hyellaceae</taxon>
        <taxon>Hyella</taxon>
    </lineage>
</organism>
<dbReference type="EC" id="4.1.1.81" evidence="4"/>
<evidence type="ECO:0000256" key="2">
    <source>
        <dbReference type="ARBA" id="ARBA00003444"/>
    </source>
</evidence>
<protein>
    <recommendedName>
        <fullName evidence="4">threonine-phosphate decarboxylase</fullName>
        <ecNumber evidence="4">4.1.1.81</ecNumber>
    </recommendedName>
    <alternativeName>
        <fullName evidence="8">L-threonine-O-3-phosphate decarboxylase</fullName>
    </alternativeName>
</protein>
<dbReference type="GO" id="GO:0009236">
    <property type="term" value="P:cobalamin biosynthetic process"/>
    <property type="evidence" value="ECO:0007669"/>
    <property type="project" value="UniProtKB-UniPathway"/>
</dbReference>
<dbReference type="InterPro" id="IPR004839">
    <property type="entry name" value="Aminotransferase_I/II_large"/>
</dbReference>
<dbReference type="EMBL" id="CAACVJ010000317">
    <property type="protein sequence ID" value="VEP15906.1"/>
    <property type="molecule type" value="Genomic_DNA"/>
</dbReference>
<dbReference type="GO" id="GO:0048472">
    <property type="term" value="F:threonine-phosphate decarboxylase activity"/>
    <property type="evidence" value="ECO:0007669"/>
    <property type="project" value="UniProtKB-EC"/>
</dbReference>
<dbReference type="InterPro" id="IPR015422">
    <property type="entry name" value="PyrdxlP-dep_Trfase_small"/>
</dbReference>
<evidence type="ECO:0000256" key="9">
    <source>
        <dbReference type="ARBA" id="ARBA00048531"/>
    </source>
</evidence>
<evidence type="ECO:0000256" key="1">
    <source>
        <dbReference type="ARBA" id="ARBA00001933"/>
    </source>
</evidence>
<dbReference type="NCBIfam" id="TIGR01140">
    <property type="entry name" value="L_thr_O3P_dcar"/>
    <property type="match status" value="1"/>
</dbReference>
<dbReference type="Gene3D" id="3.40.640.10">
    <property type="entry name" value="Type I PLP-dependent aspartate aminotransferase-like (Major domain)"/>
    <property type="match status" value="1"/>
</dbReference>
<dbReference type="AlphaFoldDB" id="A0A563VWV6"/>
<comment type="catalytic activity">
    <reaction evidence="9">
        <text>O-phospho-L-threonine + H(+) = (R)-1-aminopropan-2-yl phosphate + CO2</text>
        <dbReference type="Rhea" id="RHEA:11492"/>
        <dbReference type="ChEBI" id="CHEBI:15378"/>
        <dbReference type="ChEBI" id="CHEBI:16526"/>
        <dbReference type="ChEBI" id="CHEBI:58563"/>
        <dbReference type="ChEBI" id="CHEBI:58675"/>
        <dbReference type="EC" id="4.1.1.81"/>
    </reaction>
</comment>